<organism evidence="3 4">
    <name type="scientific">Human cytomegalovirus</name>
    <name type="common">HHV-5</name>
    <name type="synonym">Human herpesvirus 5</name>
    <dbReference type="NCBI Taxonomy" id="10359"/>
    <lineage>
        <taxon>Viruses</taxon>
        <taxon>Duplodnaviria</taxon>
        <taxon>Heunggongvirae</taxon>
        <taxon>Peploviricota</taxon>
        <taxon>Herviviricetes</taxon>
        <taxon>Herpesvirales</taxon>
        <taxon>Orthoherpesviridae</taxon>
        <taxon>Betaherpesvirinae</taxon>
        <taxon>Cytomegalovirus</taxon>
        <taxon>Cytomegalovirus humanbeta5</taxon>
    </lineage>
</organism>
<keyword evidence="2" id="KW-1133">Transmembrane helix</keyword>
<evidence type="ECO:0000313" key="3">
    <source>
        <dbReference type="EMBL" id="AKI21272.1"/>
    </source>
</evidence>
<dbReference type="Proteomes" id="UP000174086">
    <property type="component" value="Segment"/>
</dbReference>
<accession>A0A0G2U942</accession>
<dbReference type="EMBL" id="KP745715">
    <property type="protein sequence ID" value="AKI21272.1"/>
    <property type="molecule type" value="Genomic_DNA"/>
</dbReference>
<evidence type="ECO:0000256" key="1">
    <source>
        <dbReference type="SAM" id="MobiDB-lite"/>
    </source>
</evidence>
<protein>
    <submittedName>
        <fullName evidence="3">Membrane RL1 protein2</fullName>
    </submittedName>
</protein>
<feature type="region of interest" description="Disordered" evidence="1">
    <location>
        <begin position="341"/>
        <end position="360"/>
    </location>
</feature>
<feature type="transmembrane region" description="Helical" evidence="2">
    <location>
        <begin position="369"/>
        <end position="386"/>
    </location>
</feature>
<evidence type="ECO:0000313" key="4">
    <source>
        <dbReference type="Proteomes" id="UP000174086"/>
    </source>
</evidence>
<proteinExistence type="predicted"/>
<gene>
    <name evidence="3" type="primary">RL12</name>
</gene>
<sequence length="416" mass="47415">MRVACRRPHHLTYRHTAYTIIIFYILHRVTCNSTTTNTASITSPNTASTTFVTSVFSTPNNNTSTTPHTSVTSQASTIGNITNVTSDLSTFTTVYSTFNTSYANISNTAATTELISTNTNTILSFTNVTANATSSYNTTITVTITSDETSHNVSTNTALISTPWLTNCSATTYTTYNRTNSSNACHTETTIIRFKETNTTGIEGSNVTIKGNSTWNCLSVAWIRHYNRSTHGHHLGHRKNAHTQSWYWLRILTSHTVCHSQHERPSLYHDLCRSCNNTELHLYDLNITNSGRYSRRCFKENYFTGHHEDENFYLLVTPKNHTEAINATFVCPRYNTDIENEDREKGSQHTNNTHHHKRNLYHSSQRSRTVWTIVLVCMACIVLFFARRAFNKKYHMLQDTVSESEFIVRYHTEHED</sequence>
<name>A0A0G2U942_HCMV</name>
<organismHost>
    <name type="scientific">Homo sapiens</name>
    <name type="common">Human</name>
    <dbReference type="NCBI Taxonomy" id="9606"/>
</organismHost>
<keyword evidence="2" id="KW-0812">Transmembrane</keyword>
<evidence type="ECO:0000256" key="2">
    <source>
        <dbReference type="SAM" id="Phobius"/>
    </source>
</evidence>
<keyword evidence="2" id="KW-0472">Membrane</keyword>
<reference evidence="3 4" key="1">
    <citation type="journal article" date="2015" name="J. Virol.">
        <title>High-throughput analysis of human cytomegalovirus genome diversity highlights the widespread occurrence of gene-disrupting mutations and pervasive recombination.</title>
        <authorList>
            <person name="Sijmons S."/>
            <person name="Thys K."/>
            <person name="Mbong Ngwese M."/>
            <person name="Van Damme E."/>
            <person name="Dvorak J."/>
            <person name="Van Loock M."/>
            <person name="Li G."/>
            <person name="Tachezy R."/>
            <person name="Busson L."/>
            <person name="Aerssens J."/>
            <person name="Van Ranst M."/>
            <person name="Maes P."/>
        </authorList>
    </citation>
    <scope>NUCLEOTIDE SEQUENCE [LARGE SCALE GENOMIC DNA]</scope>
    <source>
        <strain evidence="3">BE/44/2011</strain>
    </source>
</reference>